<keyword evidence="2" id="KW-1133">Transmembrane helix</keyword>
<accession>A0A9W7X6U1</accession>
<keyword evidence="2" id="KW-0812">Transmembrane</keyword>
<keyword evidence="4" id="KW-1185">Reference proteome</keyword>
<organism evidence="3 4">
    <name type="scientific">Triplophysa rosa</name>
    <name type="common">Cave loach</name>
    <dbReference type="NCBI Taxonomy" id="992332"/>
    <lineage>
        <taxon>Eukaryota</taxon>
        <taxon>Metazoa</taxon>
        <taxon>Chordata</taxon>
        <taxon>Craniata</taxon>
        <taxon>Vertebrata</taxon>
        <taxon>Euteleostomi</taxon>
        <taxon>Actinopterygii</taxon>
        <taxon>Neopterygii</taxon>
        <taxon>Teleostei</taxon>
        <taxon>Ostariophysi</taxon>
        <taxon>Cypriniformes</taxon>
        <taxon>Nemacheilidae</taxon>
        <taxon>Triplophysa</taxon>
    </lineage>
</organism>
<protein>
    <submittedName>
        <fullName evidence="3">Collagen alpha-1XXV chain</fullName>
    </submittedName>
</protein>
<keyword evidence="2" id="KW-0472">Membrane</keyword>
<dbReference type="EMBL" id="JAFHDT010000001">
    <property type="protein sequence ID" value="KAI7814986.1"/>
    <property type="molecule type" value="Genomic_DNA"/>
</dbReference>
<dbReference type="Proteomes" id="UP001059041">
    <property type="component" value="Linkage Group LG1"/>
</dbReference>
<feature type="region of interest" description="Disordered" evidence="1">
    <location>
        <begin position="1"/>
        <end position="22"/>
    </location>
</feature>
<proteinExistence type="predicted"/>
<evidence type="ECO:0000313" key="3">
    <source>
        <dbReference type="EMBL" id="KAI7814986.1"/>
    </source>
</evidence>
<dbReference type="AlphaFoldDB" id="A0A9W7X6U1"/>
<keyword evidence="3" id="KW-0176">Collagen</keyword>
<dbReference type="GO" id="GO:0005581">
    <property type="term" value="C:collagen trimer"/>
    <property type="evidence" value="ECO:0007669"/>
    <property type="project" value="UniProtKB-KW"/>
</dbReference>
<evidence type="ECO:0000256" key="2">
    <source>
        <dbReference type="SAM" id="Phobius"/>
    </source>
</evidence>
<feature type="compositionally biased region" description="Basic and acidic residues" evidence="1">
    <location>
        <begin position="1"/>
        <end position="18"/>
    </location>
</feature>
<evidence type="ECO:0000256" key="1">
    <source>
        <dbReference type="SAM" id="MobiDB-lite"/>
    </source>
</evidence>
<name>A0A9W7X6U1_TRIRA</name>
<feature type="transmembrane region" description="Helical" evidence="2">
    <location>
        <begin position="31"/>
        <end position="53"/>
    </location>
</feature>
<comment type="caution">
    <text evidence="3">The sequence shown here is derived from an EMBL/GenBank/DDBJ whole genome shotgun (WGS) entry which is preliminary data.</text>
</comment>
<reference evidence="3" key="1">
    <citation type="submission" date="2021-02" db="EMBL/GenBank/DDBJ databases">
        <title>Comparative genomics reveals that relaxation of natural selection precedes convergent phenotypic evolution of cavefish.</title>
        <authorList>
            <person name="Peng Z."/>
        </authorList>
    </citation>
    <scope>NUCLEOTIDE SEQUENCE</scope>
    <source>
        <tissue evidence="3">Muscle</tissue>
    </source>
</reference>
<sequence>MRGLEANKESRSAVKMESDPGAGKRRHCLKAAVDVIPFVFSVVSFAFCFLLSVQTSDIKDRVVDLESGSGARLLSPFNGLTMDQFNAMVQEKVDTLLSQRSYEHLARVRTVRETSPDCNCPPAGMVRNAIRNSEFCQAATKDYSLTISSAGIGLRTRVSDFSILDLQSVNIPSFLLPNRSE</sequence>
<evidence type="ECO:0000313" key="4">
    <source>
        <dbReference type="Proteomes" id="UP001059041"/>
    </source>
</evidence>
<gene>
    <name evidence="3" type="ORF">IRJ41_024686</name>
</gene>